<dbReference type="PANTHER" id="PTHR30250">
    <property type="entry name" value="PST FAMILY PREDICTED COLANIC ACID TRANSPORTER"/>
    <property type="match status" value="1"/>
</dbReference>
<sequence>MFGFNKVKNIIREAIRGQYDDFLNISLKNSIHVAIRFVLGIAQIKFMSIILGPAGLAILGQFSSIIQATSNLTGGISHGATKLSSAYRNSPLRSNLIIVNVIMAIIAISIISGLFIYLFSAQLSHWLFKSDEYIIYVKLSWFIIIATGLTNALLAILSGLKLYSNYIKLNIAFVISSFIVLIAGMYLWQINGAMSALYIAAFFNLSIIIYTCKPLLKNALKSVRFSKYIHKRLAGFATMLIVSSCIGPITSIIIRNIITDSFSIEITGWWEGLSRLSNTLFNISVSTLGLFYIPKISEIHNPLKLHAFIKGASSIAMPIITFGICLIFITKHYIVYLLFSQDFEGMDSLFLYQNIGDVFRIFSWFLAITFIIKEKIRIFIFSELTMALLHLILAYTIIPNMDIDYATLPYMIKTITYFIICVLLYRRYIFTRSV</sequence>
<dbReference type="EMBL" id="JAGUCN010000001">
    <property type="protein sequence ID" value="MBS2209959.1"/>
    <property type="molecule type" value="Genomic_DNA"/>
</dbReference>
<keyword evidence="2" id="KW-1003">Cell membrane</keyword>
<protein>
    <recommendedName>
        <fullName evidence="9">O-antigen translocase</fullName>
    </recommendedName>
</protein>
<evidence type="ECO:0000313" key="8">
    <source>
        <dbReference type="Proteomes" id="UP000721861"/>
    </source>
</evidence>
<keyword evidence="3 6" id="KW-0812">Transmembrane</keyword>
<feature type="transmembrane region" description="Helical" evidence="6">
    <location>
        <begin position="139"/>
        <end position="157"/>
    </location>
</feature>
<keyword evidence="5 6" id="KW-0472">Membrane</keyword>
<dbReference type="Proteomes" id="UP000721861">
    <property type="component" value="Unassembled WGS sequence"/>
</dbReference>
<feature type="transmembrane region" description="Helical" evidence="6">
    <location>
        <begin position="97"/>
        <end position="119"/>
    </location>
</feature>
<feature type="transmembrane region" description="Helical" evidence="6">
    <location>
        <begin position="315"/>
        <end position="339"/>
    </location>
</feature>
<evidence type="ECO:0000256" key="1">
    <source>
        <dbReference type="ARBA" id="ARBA00004651"/>
    </source>
</evidence>
<feature type="transmembrane region" description="Helical" evidence="6">
    <location>
        <begin position="351"/>
        <end position="371"/>
    </location>
</feature>
<name>A0ABS5K4M0_9BACT</name>
<comment type="caution">
    <text evidence="7">The sequence shown here is derived from an EMBL/GenBank/DDBJ whole genome shotgun (WGS) entry which is preliminary data.</text>
</comment>
<feature type="transmembrane region" description="Helical" evidence="6">
    <location>
        <begin position="169"/>
        <end position="188"/>
    </location>
</feature>
<evidence type="ECO:0000256" key="5">
    <source>
        <dbReference type="ARBA" id="ARBA00023136"/>
    </source>
</evidence>
<dbReference type="InterPro" id="IPR050833">
    <property type="entry name" value="Poly_Biosynth_Transport"/>
</dbReference>
<feature type="transmembrane region" description="Helical" evidence="6">
    <location>
        <begin position="233"/>
        <end position="258"/>
    </location>
</feature>
<evidence type="ECO:0000256" key="6">
    <source>
        <dbReference type="SAM" id="Phobius"/>
    </source>
</evidence>
<accession>A0ABS5K4M0</accession>
<evidence type="ECO:0000256" key="4">
    <source>
        <dbReference type="ARBA" id="ARBA00022989"/>
    </source>
</evidence>
<keyword evidence="8" id="KW-1185">Reference proteome</keyword>
<evidence type="ECO:0000313" key="7">
    <source>
        <dbReference type="EMBL" id="MBS2209959.1"/>
    </source>
</evidence>
<feature type="transmembrane region" description="Helical" evidence="6">
    <location>
        <begin position="278"/>
        <end position="294"/>
    </location>
</feature>
<evidence type="ECO:0000256" key="2">
    <source>
        <dbReference type="ARBA" id="ARBA00022475"/>
    </source>
</evidence>
<proteinExistence type="predicted"/>
<evidence type="ECO:0000256" key="3">
    <source>
        <dbReference type="ARBA" id="ARBA00022692"/>
    </source>
</evidence>
<dbReference type="PANTHER" id="PTHR30250:SF30">
    <property type="entry name" value="LIPID III FLIPPASE"/>
    <property type="match status" value="1"/>
</dbReference>
<feature type="transmembrane region" description="Helical" evidence="6">
    <location>
        <begin position="410"/>
        <end position="429"/>
    </location>
</feature>
<feature type="transmembrane region" description="Helical" evidence="6">
    <location>
        <begin position="194"/>
        <end position="212"/>
    </location>
</feature>
<keyword evidence="4 6" id="KW-1133">Transmembrane helix</keyword>
<gene>
    <name evidence="7" type="ORF">KEM09_00990</name>
</gene>
<evidence type="ECO:0008006" key="9">
    <source>
        <dbReference type="Google" id="ProtNLM"/>
    </source>
</evidence>
<dbReference type="RefSeq" id="WP_212223961.1">
    <property type="nucleotide sequence ID" value="NZ_JAGUCN010000001.1"/>
</dbReference>
<comment type="subcellular location">
    <subcellularLocation>
        <location evidence="1">Cell membrane</location>
        <topology evidence="1">Multi-pass membrane protein</topology>
    </subcellularLocation>
</comment>
<reference evidence="7 8" key="1">
    <citation type="journal article" date="2014" name="Int. J. Syst. Evol. Microbiol.">
        <title>Carboxylicivirga gen. nov. in the family Marinilabiliaceae with two novel species, Carboxylicivirga mesophila sp. nov. and Carboxylicivirga taeanensis sp. nov., and reclassification of Cytophaga fermentans as Saccharicrinis fermentans gen. nov., comb. nov.</title>
        <authorList>
            <person name="Yang S.H."/>
            <person name="Seo H.S."/>
            <person name="Woo J.H."/>
            <person name="Oh H.M."/>
            <person name="Jang H."/>
            <person name="Lee J.H."/>
            <person name="Kim S.J."/>
            <person name="Kwon K.K."/>
        </authorList>
    </citation>
    <scope>NUCLEOTIDE SEQUENCE [LARGE SCALE GENOMIC DNA]</scope>
    <source>
        <strain evidence="7 8">JCM 18290</strain>
    </source>
</reference>
<organism evidence="7 8">
    <name type="scientific">Carboxylicivirga mesophila</name>
    <dbReference type="NCBI Taxonomy" id="1166478"/>
    <lineage>
        <taxon>Bacteria</taxon>
        <taxon>Pseudomonadati</taxon>
        <taxon>Bacteroidota</taxon>
        <taxon>Bacteroidia</taxon>
        <taxon>Marinilabiliales</taxon>
        <taxon>Marinilabiliaceae</taxon>
        <taxon>Carboxylicivirga</taxon>
    </lineage>
</organism>
<feature type="transmembrane region" description="Helical" evidence="6">
    <location>
        <begin position="378"/>
        <end position="398"/>
    </location>
</feature>